<dbReference type="SUPFAM" id="SSF55729">
    <property type="entry name" value="Acyl-CoA N-acyltransferases (Nat)"/>
    <property type="match status" value="1"/>
</dbReference>
<dbReference type="PROSITE" id="PS51186">
    <property type="entry name" value="GNAT"/>
    <property type="match status" value="1"/>
</dbReference>
<dbReference type="Pfam" id="PF00583">
    <property type="entry name" value="Acetyltransf_1"/>
    <property type="match status" value="1"/>
</dbReference>
<keyword evidence="2" id="KW-0012">Acyltransferase</keyword>
<sequence length="151" mass="17326">MSNQVCAPALLIRKCSREDAKEITALMRQLRYPTTVSVMEERLAACENHPHFRNFVAELDGEVVGTVSLRQLQTHDMEQPVTRITALVVDENHRGKGIGKRLIHEVESWGKRKGSQELFLSTGDEERIDAKPFYERMGFECSGYRLYKTLE</sequence>
<dbReference type="PANTHER" id="PTHR43877">
    <property type="entry name" value="AMINOALKYLPHOSPHONATE N-ACETYLTRANSFERASE-RELATED-RELATED"/>
    <property type="match status" value="1"/>
</dbReference>
<evidence type="ECO:0000259" key="3">
    <source>
        <dbReference type="PROSITE" id="PS51186"/>
    </source>
</evidence>
<dbReference type="AlphaFoldDB" id="A0A3S1D389"/>
<keyword evidence="1 4" id="KW-0808">Transferase</keyword>
<dbReference type="CDD" id="cd04301">
    <property type="entry name" value="NAT_SF"/>
    <property type="match status" value="1"/>
</dbReference>
<organism evidence="4 5">
    <name type="scientific">Paenibacillus zeisoli</name>
    <dbReference type="NCBI Taxonomy" id="2496267"/>
    <lineage>
        <taxon>Bacteria</taxon>
        <taxon>Bacillati</taxon>
        <taxon>Bacillota</taxon>
        <taxon>Bacilli</taxon>
        <taxon>Bacillales</taxon>
        <taxon>Paenibacillaceae</taxon>
        <taxon>Paenibacillus</taxon>
    </lineage>
</organism>
<dbReference type="InterPro" id="IPR016181">
    <property type="entry name" value="Acyl_CoA_acyltransferase"/>
</dbReference>
<proteinExistence type="predicted"/>
<dbReference type="EMBL" id="RZNX01000001">
    <property type="protein sequence ID" value="RUT36018.1"/>
    <property type="molecule type" value="Genomic_DNA"/>
</dbReference>
<name>A0A3S1D389_9BACL</name>
<dbReference type="Proteomes" id="UP000272464">
    <property type="component" value="Unassembled WGS sequence"/>
</dbReference>
<dbReference type="RefSeq" id="WP_127197714.1">
    <property type="nucleotide sequence ID" value="NZ_RZNX01000001.1"/>
</dbReference>
<evidence type="ECO:0000256" key="1">
    <source>
        <dbReference type="ARBA" id="ARBA00022679"/>
    </source>
</evidence>
<dbReference type="Gene3D" id="3.40.630.30">
    <property type="match status" value="1"/>
</dbReference>
<dbReference type="InterPro" id="IPR000182">
    <property type="entry name" value="GNAT_dom"/>
</dbReference>
<keyword evidence="5" id="KW-1185">Reference proteome</keyword>
<protein>
    <submittedName>
        <fullName evidence="4">GNAT family N-acetyltransferase</fullName>
    </submittedName>
</protein>
<dbReference type="GO" id="GO:0016747">
    <property type="term" value="F:acyltransferase activity, transferring groups other than amino-acyl groups"/>
    <property type="evidence" value="ECO:0007669"/>
    <property type="project" value="InterPro"/>
</dbReference>
<dbReference type="InterPro" id="IPR050832">
    <property type="entry name" value="Bact_Acetyltransf"/>
</dbReference>
<gene>
    <name evidence="4" type="ORF">EJP77_03200</name>
</gene>
<feature type="domain" description="N-acetyltransferase" evidence="3">
    <location>
        <begin position="10"/>
        <end position="151"/>
    </location>
</feature>
<dbReference type="OrthoDB" id="9797826at2"/>
<evidence type="ECO:0000256" key="2">
    <source>
        <dbReference type="ARBA" id="ARBA00023315"/>
    </source>
</evidence>
<evidence type="ECO:0000313" key="4">
    <source>
        <dbReference type="EMBL" id="RUT36018.1"/>
    </source>
</evidence>
<comment type="caution">
    <text evidence="4">The sequence shown here is derived from an EMBL/GenBank/DDBJ whole genome shotgun (WGS) entry which is preliminary data.</text>
</comment>
<accession>A0A3S1D389</accession>
<reference evidence="4 5" key="1">
    <citation type="submission" date="2018-12" db="EMBL/GenBank/DDBJ databases">
        <authorList>
            <person name="Sun L."/>
            <person name="Chen Z."/>
        </authorList>
    </citation>
    <scope>NUCLEOTIDE SEQUENCE [LARGE SCALE GENOMIC DNA]</scope>
    <source>
        <strain evidence="4 5">3-5-3</strain>
    </source>
</reference>
<evidence type="ECO:0000313" key="5">
    <source>
        <dbReference type="Proteomes" id="UP000272464"/>
    </source>
</evidence>